<protein>
    <submittedName>
        <fullName evidence="1">Uncharacterized protein</fullName>
    </submittedName>
</protein>
<sequence>MAGVATLTTGVKALMSLLPKKNRGHQPPYSL</sequence>
<accession>A0A0E9XZL0</accession>
<proteinExistence type="predicted"/>
<reference evidence="1" key="2">
    <citation type="journal article" date="2015" name="Fish Shellfish Immunol.">
        <title>Early steps in the European eel (Anguilla anguilla)-Vibrio vulnificus interaction in the gills: Role of the RtxA13 toxin.</title>
        <authorList>
            <person name="Callol A."/>
            <person name="Pajuelo D."/>
            <person name="Ebbesson L."/>
            <person name="Teles M."/>
            <person name="MacKenzie S."/>
            <person name="Amaro C."/>
        </authorList>
    </citation>
    <scope>NUCLEOTIDE SEQUENCE</scope>
</reference>
<reference evidence="1" key="1">
    <citation type="submission" date="2014-11" db="EMBL/GenBank/DDBJ databases">
        <authorList>
            <person name="Amaro Gonzalez C."/>
        </authorList>
    </citation>
    <scope>NUCLEOTIDE SEQUENCE</scope>
</reference>
<dbReference type="AlphaFoldDB" id="A0A0E9XZL0"/>
<dbReference type="EMBL" id="GBXM01001312">
    <property type="protein sequence ID" value="JAI07266.1"/>
    <property type="molecule type" value="Transcribed_RNA"/>
</dbReference>
<name>A0A0E9XZL0_ANGAN</name>
<evidence type="ECO:0000313" key="1">
    <source>
        <dbReference type="EMBL" id="JAI07266.1"/>
    </source>
</evidence>
<organism evidence="1">
    <name type="scientific">Anguilla anguilla</name>
    <name type="common">European freshwater eel</name>
    <name type="synonym">Muraena anguilla</name>
    <dbReference type="NCBI Taxonomy" id="7936"/>
    <lineage>
        <taxon>Eukaryota</taxon>
        <taxon>Metazoa</taxon>
        <taxon>Chordata</taxon>
        <taxon>Craniata</taxon>
        <taxon>Vertebrata</taxon>
        <taxon>Euteleostomi</taxon>
        <taxon>Actinopterygii</taxon>
        <taxon>Neopterygii</taxon>
        <taxon>Teleostei</taxon>
        <taxon>Anguilliformes</taxon>
        <taxon>Anguillidae</taxon>
        <taxon>Anguilla</taxon>
    </lineage>
</organism>